<dbReference type="InterPro" id="IPR022770">
    <property type="entry name" value="IucA/IucC-like_C"/>
</dbReference>
<reference evidence="2 3" key="1">
    <citation type="submission" date="2016-10" db="EMBL/GenBank/DDBJ databases">
        <authorList>
            <person name="de Groot N.N."/>
        </authorList>
    </citation>
    <scope>NUCLEOTIDE SEQUENCE [LARGE SCALE GENOMIC DNA]</scope>
    <source>
        <strain evidence="2 3">DSM 23995</strain>
    </source>
</reference>
<dbReference type="STRING" id="930128.SAMN05192532_104201"/>
<evidence type="ECO:0000259" key="1">
    <source>
        <dbReference type="Pfam" id="PF06276"/>
    </source>
</evidence>
<keyword evidence="3" id="KW-1185">Reference proteome</keyword>
<proteinExistence type="predicted"/>
<organism evidence="2 3">
    <name type="scientific">Alteribacillus iranensis</name>
    <dbReference type="NCBI Taxonomy" id="930128"/>
    <lineage>
        <taxon>Bacteria</taxon>
        <taxon>Bacillati</taxon>
        <taxon>Bacillota</taxon>
        <taxon>Bacilli</taxon>
        <taxon>Bacillales</taxon>
        <taxon>Bacillaceae</taxon>
        <taxon>Alteribacillus</taxon>
    </lineage>
</organism>
<evidence type="ECO:0000313" key="3">
    <source>
        <dbReference type="Proteomes" id="UP000199516"/>
    </source>
</evidence>
<dbReference type="GO" id="GO:0003824">
    <property type="term" value="F:catalytic activity"/>
    <property type="evidence" value="ECO:0007669"/>
    <property type="project" value="UniProtKB-ARBA"/>
</dbReference>
<dbReference type="AlphaFoldDB" id="A0A1I2DP63"/>
<dbReference type="EMBL" id="FONT01000004">
    <property type="protein sequence ID" value="SFE82248.1"/>
    <property type="molecule type" value="Genomic_DNA"/>
</dbReference>
<dbReference type="Proteomes" id="UP000199516">
    <property type="component" value="Unassembled WGS sequence"/>
</dbReference>
<dbReference type="Pfam" id="PF06276">
    <property type="entry name" value="FhuF"/>
    <property type="match status" value="1"/>
</dbReference>
<gene>
    <name evidence="2" type="ORF">SAMN05192532_104201</name>
</gene>
<name>A0A1I2DP63_9BACI</name>
<accession>A0A1I2DP63</accession>
<evidence type="ECO:0000313" key="2">
    <source>
        <dbReference type="EMBL" id="SFE82248.1"/>
    </source>
</evidence>
<protein>
    <submittedName>
        <fullName evidence="2">Ferric iron reductase protein FhuF, involved in iron transport</fullName>
    </submittedName>
</protein>
<feature type="domain" description="Aerobactin siderophore biosynthesis IucA/IucC-like C-terminal" evidence="1">
    <location>
        <begin position="45"/>
        <end position="192"/>
    </location>
</feature>
<sequence length="236" mass="27297">MKNSLMLKHSSTISSIDWTDASLCEEYLYYMKRLIQAPSLDVTASQFAKSYAKVVVLPALSKMTLEDKAYDMSIHNCQLTLGKNEAKWNPSLQLVNAQEDFHKKGPREIWREQAIATLFREHVNRIWYTLFDVTAVSRALLWENTAVRIFSLYEKKLMKHATPEVKARIEEDFQYLIHDAKSEVFGTKTNPLQLFYSTKQSEDSVRVRQTCCYYYQTGTSKGKFCGACPKKECNSK</sequence>
<dbReference type="RefSeq" id="WP_177194787.1">
    <property type="nucleotide sequence ID" value="NZ_FONT01000004.1"/>
</dbReference>